<dbReference type="PANTHER" id="PTHR11441:SF0">
    <property type="entry name" value="THYMIDINE KINASE, CYTOSOLIC"/>
    <property type="match status" value="1"/>
</dbReference>
<keyword evidence="6 9" id="KW-0067">ATP-binding</keyword>
<accession>A0ABM1TD70</accession>
<keyword evidence="2 9" id="KW-0237">DNA synthesis</keyword>
<dbReference type="InterPro" id="IPR001267">
    <property type="entry name" value="Thymidine_kinase"/>
</dbReference>
<keyword evidence="3 9" id="KW-0808">Transferase</keyword>
<protein>
    <recommendedName>
        <fullName evidence="9">Thymidine kinase</fullName>
        <ecNumber evidence="9">2.7.1.21</ecNumber>
    </recommendedName>
</protein>
<keyword evidence="5 9" id="KW-0418">Kinase</keyword>
<keyword evidence="11" id="KW-1185">Reference proteome</keyword>
<dbReference type="PROSITE" id="PS00603">
    <property type="entry name" value="TK_CELLULAR_TYPE"/>
    <property type="match status" value="1"/>
</dbReference>
<comment type="similarity">
    <text evidence="1 10">Belongs to the thymidine kinase family.</text>
</comment>
<organism evidence="11 12">
    <name type="scientific">Limulus polyphemus</name>
    <name type="common">Atlantic horseshoe crab</name>
    <dbReference type="NCBI Taxonomy" id="6850"/>
    <lineage>
        <taxon>Eukaryota</taxon>
        <taxon>Metazoa</taxon>
        <taxon>Ecdysozoa</taxon>
        <taxon>Arthropoda</taxon>
        <taxon>Chelicerata</taxon>
        <taxon>Merostomata</taxon>
        <taxon>Xiphosura</taxon>
        <taxon>Limulidae</taxon>
        <taxon>Limulus</taxon>
    </lineage>
</organism>
<evidence type="ECO:0000256" key="2">
    <source>
        <dbReference type="ARBA" id="ARBA00022634"/>
    </source>
</evidence>
<evidence type="ECO:0000256" key="4">
    <source>
        <dbReference type="ARBA" id="ARBA00022741"/>
    </source>
</evidence>
<evidence type="ECO:0000256" key="1">
    <source>
        <dbReference type="ARBA" id="ARBA00007587"/>
    </source>
</evidence>
<evidence type="ECO:0000256" key="5">
    <source>
        <dbReference type="ARBA" id="ARBA00022777"/>
    </source>
</evidence>
<evidence type="ECO:0000256" key="8">
    <source>
        <dbReference type="ARBA" id="ARBA00048113"/>
    </source>
</evidence>
<comment type="subunit">
    <text evidence="7">Homotetramer. Tetramerization from dimerization is induced by ATP and increases catalytic efficiency due to a high affinity for thymidine. Tetramerization is inhibited by phosphorylation at Ser-13. Interacts (via the KEN box) with FZR1.</text>
</comment>
<dbReference type="EC" id="2.7.1.21" evidence="9"/>
<dbReference type="Gene3D" id="3.40.50.300">
    <property type="entry name" value="P-loop containing nucleotide triphosphate hydrolases"/>
    <property type="match status" value="1"/>
</dbReference>
<comment type="catalytic activity">
    <reaction evidence="8">
        <text>thymidine + ATP = dTMP + ADP + H(+)</text>
        <dbReference type="Rhea" id="RHEA:19129"/>
        <dbReference type="ChEBI" id="CHEBI:15378"/>
        <dbReference type="ChEBI" id="CHEBI:17748"/>
        <dbReference type="ChEBI" id="CHEBI:30616"/>
        <dbReference type="ChEBI" id="CHEBI:63528"/>
        <dbReference type="ChEBI" id="CHEBI:456216"/>
        <dbReference type="EC" id="2.7.1.21"/>
    </reaction>
    <physiologicalReaction direction="left-to-right" evidence="8">
        <dbReference type="Rhea" id="RHEA:19130"/>
    </physiologicalReaction>
</comment>
<proteinExistence type="inferred from homology"/>
<dbReference type="InterPro" id="IPR020633">
    <property type="entry name" value="Thymidine_kinase_CS"/>
</dbReference>
<dbReference type="GeneID" id="106469568"/>
<dbReference type="PIRSF" id="PIRSF035805">
    <property type="entry name" value="TK_cell"/>
    <property type="match status" value="1"/>
</dbReference>
<dbReference type="SUPFAM" id="SSF57716">
    <property type="entry name" value="Glucocorticoid receptor-like (DNA-binding domain)"/>
    <property type="match status" value="1"/>
</dbReference>
<dbReference type="SUPFAM" id="SSF52540">
    <property type="entry name" value="P-loop containing nucleoside triphosphate hydrolases"/>
    <property type="match status" value="1"/>
</dbReference>
<dbReference type="InterPro" id="IPR027417">
    <property type="entry name" value="P-loop_NTPase"/>
</dbReference>
<evidence type="ECO:0000256" key="9">
    <source>
        <dbReference type="RuleBase" id="RU000544"/>
    </source>
</evidence>
<dbReference type="RefSeq" id="XP_022253826.1">
    <property type="nucleotide sequence ID" value="XM_022398118.1"/>
</dbReference>
<dbReference type="Proteomes" id="UP000694941">
    <property type="component" value="Unplaced"/>
</dbReference>
<evidence type="ECO:0000256" key="7">
    <source>
        <dbReference type="ARBA" id="ARBA00046642"/>
    </source>
</evidence>
<dbReference type="Gene3D" id="3.30.60.20">
    <property type="match status" value="1"/>
</dbReference>
<evidence type="ECO:0000313" key="11">
    <source>
        <dbReference type="Proteomes" id="UP000694941"/>
    </source>
</evidence>
<name>A0ABM1TD70_LIMPO</name>
<keyword evidence="4 9" id="KW-0547">Nucleotide-binding</keyword>
<evidence type="ECO:0000256" key="6">
    <source>
        <dbReference type="ARBA" id="ARBA00022840"/>
    </source>
</evidence>
<dbReference type="PANTHER" id="PTHR11441">
    <property type="entry name" value="THYMIDINE KINASE"/>
    <property type="match status" value="1"/>
</dbReference>
<gene>
    <name evidence="12" type="primary">LOC106469568</name>
</gene>
<dbReference type="Pfam" id="PF00265">
    <property type="entry name" value="TK"/>
    <property type="match status" value="1"/>
</dbReference>
<evidence type="ECO:0000313" key="12">
    <source>
        <dbReference type="RefSeq" id="XP_022253826.1"/>
    </source>
</evidence>
<evidence type="ECO:0000256" key="3">
    <source>
        <dbReference type="ARBA" id="ARBA00022679"/>
    </source>
</evidence>
<sequence>MLVVSAPEVNPRRLHASNSRGQIQIIFGPMFSGKTTELIRRLKRYEVANHSCLMIKYANDTRYSAEQVSTHDHQTLPAVQTTELGCLKDESKKYSVIGIDEGQFVSFSDIVEFAEEMANIGKVVIVAALDGTYQRQGFGNILFLVPLAESVIKLTAVCMNCFEEASYTKRKGSEKQVEIIGGPEKYKSVCRACYFKVSPVKDSTELPYSMDKERSVVVRQLNVN</sequence>
<reference evidence="12" key="1">
    <citation type="submission" date="2025-08" db="UniProtKB">
        <authorList>
            <consortium name="RefSeq"/>
        </authorList>
    </citation>
    <scope>IDENTIFICATION</scope>
    <source>
        <tissue evidence="12">Muscle</tissue>
    </source>
</reference>
<evidence type="ECO:0000256" key="10">
    <source>
        <dbReference type="RuleBase" id="RU004165"/>
    </source>
</evidence>